<accession>A0A812H845</accession>
<dbReference type="EMBL" id="CAJNDS010000067">
    <property type="protein sequence ID" value="CAE6942171.1"/>
    <property type="molecule type" value="Genomic_DNA"/>
</dbReference>
<dbReference type="AlphaFoldDB" id="A0A812H845"/>
<proteinExistence type="predicted"/>
<feature type="region of interest" description="Disordered" evidence="1">
    <location>
        <begin position="79"/>
        <end position="100"/>
    </location>
</feature>
<comment type="caution">
    <text evidence="2">The sequence shown here is derived from an EMBL/GenBank/DDBJ whole genome shotgun (WGS) entry which is preliminary data.</text>
</comment>
<gene>
    <name evidence="2" type="ORF">SNAT2548_LOCUS1251</name>
</gene>
<evidence type="ECO:0000256" key="1">
    <source>
        <dbReference type="SAM" id="MobiDB-lite"/>
    </source>
</evidence>
<protein>
    <submittedName>
        <fullName evidence="2">Uncharacterized protein</fullName>
    </submittedName>
</protein>
<sequence length="111" mass="11917">MVEPEASVACPRSLALLATPEEVASAIEALTYKELARRGLPDADAADGSDLLESDEHLYLDPAMHFPRRTIPASQLLEDSDEETTFCGPSPGPSDDPAENYLVDASCLDIQ</sequence>
<name>A0A812H845_9DINO</name>
<evidence type="ECO:0000313" key="3">
    <source>
        <dbReference type="Proteomes" id="UP000604046"/>
    </source>
</evidence>
<evidence type="ECO:0000313" key="2">
    <source>
        <dbReference type="EMBL" id="CAE6942171.1"/>
    </source>
</evidence>
<keyword evidence="3" id="KW-1185">Reference proteome</keyword>
<organism evidence="2 3">
    <name type="scientific">Symbiodinium natans</name>
    <dbReference type="NCBI Taxonomy" id="878477"/>
    <lineage>
        <taxon>Eukaryota</taxon>
        <taxon>Sar</taxon>
        <taxon>Alveolata</taxon>
        <taxon>Dinophyceae</taxon>
        <taxon>Suessiales</taxon>
        <taxon>Symbiodiniaceae</taxon>
        <taxon>Symbiodinium</taxon>
    </lineage>
</organism>
<dbReference type="Proteomes" id="UP000604046">
    <property type="component" value="Unassembled WGS sequence"/>
</dbReference>
<reference evidence="2" key="1">
    <citation type="submission" date="2021-02" db="EMBL/GenBank/DDBJ databases">
        <authorList>
            <person name="Dougan E. K."/>
            <person name="Rhodes N."/>
            <person name="Thang M."/>
            <person name="Chan C."/>
        </authorList>
    </citation>
    <scope>NUCLEOTIDE SEQUENCE</scope>
</reference>